<feature type="transmembrane region" description="Helical" evidence="7">
    <location>
        <begin position="143"/>
        <end position="161"/>
    </location>
</feature>
<feature type="transmembrane region" description="Helical" evidence="7">
    <location>
        <begin position="76"/>
        <end position="97"/>
    </location>
</feature>
<gene>
    <name evidence="9" type="ORF">U7230_09240</name>
</gene>
<evidence type="ECO:0000256" key="3">
    <source>
        <dbReference type="ARBA" id="ARBA00022475"/>
    </source>
</evidence>
<keyword evidence="4 7" id="KW-0812">Transmembrane</keyword>
<accession>A0ABZ1BTY3</accession>
<evidence type="ECO:0000313" key="9">
    <source>
        <dbReference type="EMBL" id="WRP16285.1"/>
    </source>
</evidence>
<comment type="similarity">
    <text evidence="7">Belongs to the binding-protein-dependent transport system permease family.</text>
</comment>
<dbReference type="PROSITE" id="PS50928">
    <property type="entry name" value="ABC_TM1"/>
    <property type="match status" value="1"/>
</dbReference>
<dbReference type="CDD" id="cd06261">
    <property type="entry name" value="TM_PBP2"/>
    <property type="match status" value="1"/>
</dbReference>
<evidence type="ECO:0000256" key="4">
    <source>
        <dbReference type="ARBA" id="ARBA00022692"/>
    </source>
</evidence>
<dbReference type="RefSeq" id="WP_324715557.1">
    <property type="nucleotide sequence ID" value="NZ_CP141615.1"/>
</dbReference>
<evidence type="ECO:0000256" key="2">
    <source>
        <dbReference type="ARBA" id="ARBA00022448"/>
    </source>
</evidence>
<proteinExistence type="inferred from homology"/>
<name>A0ABZ1BTY3_9FIRM</name>
<dbReference type="Pfam" id="PF00528">
    <property type="entry name" value="BPD_transp_1"/>
    <property type="match status" value="1"/>
</dbReference>
<dbReference type="PANTHER" id="PTHR43744">
    <property type="entry name" value="ABC TRANSPORTER PERMEASE PROTEIN MG189-RELATED-RELATED"/>
    <property type="match status" value="1"/>
</dbReference>
<feature type="domain" description="ABC transmembrane type-1" evidence="8">
    <location>
        <begin position="72"/>
        <end position="261"/>
    </location>
</feature>
<dbReference type="Gene3D" id="1.10.3720.10">
    <property type="entry name" value="MetI-like"/>
    <property type="match status" value="1"/>
</dbReference>
<dbReference type="InterPro" id="IPR000515">
    <property type="entry name" value="MetI-like"/>
</dbReference>
<evidence type="ECO:0000256" key="7">
    <source>
        <dbReference type="RuleBase" id="RU363032"/>
    </source>
</evidence>
<reference evidence="9 10" key="1">
    <citation type="journal article" date="2024" name="Front. Microbiol.">
        <title>Novel thermophilic genera Geochorda gen. nov. and Carboxydochorda gen. nov. from the deep terrestrial subsurface reveal the ecophysiological diversity in the class Limnochordia.</title>
        <authorList>
            <person name="Karnachuk O.V."/>
            <person name="Lukina A.P."/>
            <person name="Avakyan M.R."/>
            <person name="Kadnikov V.V."/>
            <person name="Begmatov S."/>
            <person name="Beletsky A.V."/>
            <person name="Vlasova K.G."/>
            <person name="Novikov A.A."/>
            <person name="Shcherbakova V.A."/>
            <person name="Mardanov A.V."/>
            <person name="Ravin N.V."/>
        </authorList>
    </citation>
    <scope>NUCLEOTIDE SEQUENCE [LARGE SCALE GENOMIC DNA]</scope>
    <source>
        <strain evidence="9 10">L945</strain>
    </source>
</reference>
<feature type="transmembrane region" description="Helical" evidence="7">
    <location>
        <begin position="242"/>
        <end position="261"/>
    </location>
</feature>
<dbReference type="Proteomes" id="UP001332192">
    <property type="component" value="Chromosome"/>
</dbReference>
<comment type="subcellular location">
    <subcellularLocation>
        <location evidence="1 7">Cell membrane</location>
        <topology evidence="1 7">Multi-pass membrane protein</topology>
    </subcellularLocation>
</comment>
<sequence length="276" mass="30790">MRAWRGKALKGLAYVGMTLLACTMVLPFLWMLASSFKPQSEIFAYPPSLVPRTPSLANYRGLFEQMPFAVNLFNTAYIATLFTTLAIFFCTLGGFGFAKYRFRGREPLFLVLLASMVIPFEVTMVPLYVVYQRIGWVDTHWPLIIPGTANAFGIFFMRQIIRGVPDELLDAARIDGAGEFGIFTRVVVPTVMPAIASLGIIFFMGSWNNFLWPLVLLRSERKLTAAVAIARLQGSIYTPYDLVMAGSVVLTLPLLLVFVLMQRQFIEGIMSGAVKS</sequence>
<evidence type="ECO:0000256" key="1">
    <source>
        <dbReference type="ARBA" id="ARBA00004651"/>
    </source>
</evidence>
<keyword evidence="2 7" id="KW-0813">Transport</keyword>
<keyword evidence="3" id="KW-1003">Cell membrane</keyword>
<keyword evidence="6 7" id="KW-0472">Membrane</keyword>
<keyword evidence="10" id="KW-1185">Reference proteome</keyword>
<feature type="transmembrane region" description="Helical" evidence="7">
    <location>
        <begin position="109"/>
        <end position="131"/>
    </location>
</feature>
<evidence type="ECO:0000256" key="6">
    <source>
        <dbReference type="ARBA" id="ARBA00023136"/>
    </source>
</evidence>
<protein>
    <submittedName>
        <fullName evidence="9">Carbohydrate ABC transporter permease</fullName>
    </submittedName>
</protein>
<evidence type="ECO:0000313" key="10">
    <source>
        <dbReference type="Proteomes" id="UP001332192"/>
    </source>
</evidence>
<evidence type="ECO:0000259" key="8">
    <source>
        <dbReference type="PROSITE" id="PS50928"/>
    </source>
</evidence>
<dbReference type="EMBL" id="CP141615">
    <property type="protein sequence ID" value="WRP16285.1"/>
    <property type="molecule type" value="Genomic_DNA"/>
</dbReference>
<feature type="transmembrane region" description="Helical" evidence="7">
    <location>
        <begin position="182"/>
        <end position="207"/>
    </location>
</feature>
<feature type="transmembrane region" description="Helical" evidence="7">
    <location>
        <begin position="12"/>
        <end position="33"/>
    </location>
</feature>
<organism evidence="9 10">
    <name type="scientific">Carboxydichorda subterranea</name>
    <dbReference type="NCBI Taxonomy" id="3109565"/>
    <lineage>
        <taxon>Bacteria</taxon>
        <taxon>Bacillati</taxon>
        <taxon>Bacillota</taxon>
        <taxon>Limnochordia</taxon>
        <taxon>Limnochordales</taxon>
        <taxon>Geochordaceae</taxon>
        <taxon>Carboxydichorda</taxon>
    </lineage>
</organism>
<dbReference type="PANTHER" id="PTHR43744:SF12">
    <property type="entry name" value="ABC TRANSPORTER PERMEASE PROTEIN MG189-RELATED"/>
    <property type="match status" value="1"/>
</dbReference>
<dbReference type="InterPro" id="IPR035906">
    <property type="entry name" value="MetI-like_sf"/>
</dbReference>
<dbReference type="SUPFAM" id="SSF161098">
    <property type="entry name" value="MetI-like"/>
    <property type="match status" value="1"/>
</dbReference>
<keyword evidence="5 7" id="KW-1133">Transmembrane helix</keyword>
<dbReference type="PROSITE" id="PS51257">
    <property type="entry name" value="PROKAR_LIPOPROTEIN"/>
    <property type="match status" value="1"/>
</dbReference>
<evidence type="ECO:0000256" key="5">
    <source>
        <dbReference type="ARBA" id="ARBA00022989"/>
    </source>
</evidence>